<keyword evidence="3" id="KW-1185">Reference proteome</keyword>
<dbReference type="SUPFAM" id="SSF54593">
    <property type="entry name" value="Glyoxalase/Bleomycin resistance protein/Dihydroxybiphenyl dioxygenase"/>
    <property type="match status" value="1"/>
</dbReference>
<reference evidence="2 3" key="1">
    <citation type="submission" date="2019-02" db="EMBL/GenBank/DDBJ databases">
        <title>Dyella amyloliquefaciens sp. nov., isolated from forest soil.</title>
        <authorList>
            <person name="Gao Z.-H."/>
            <person name="Qiu L.-H."/>
        </authorList>
    </citation>
    <scope>NUCLEOTIDE SEQUENCE [LARGE SCALE GENOMIC DNA]</scope>
    <source>
        <strain evidence="2 3">KACC 12747</strain>
    </source>
</reference>
<name>A0A4R0YXH6_9GAMM</name>
<dbReference type="Pfam" id="PF00903">
    <property type="entry name" value="Glyoxalase"/>
    <property type="match status" value="1"/>
</dbReference>
<dbReference type="EMBL" id="SJTG01000001">
    <property type="protein sequence ID" value="TCI12069.1"/>
    <property type="molecule type" value="Genomic_DNA"/>
</dbReference>
<proteinExistence type="predicted"/>
<sequence>MTVEALVPMLRCADIGTMVRFYCQTLGFRIDGGDEALGWVSLARDDVSIMLSRLSEHEGDQRPHFTGSLYFRVDDVDTRWLLLCERATVCYPIEDFPYGMREFGIYDPEGYLLQFGQPIRS</sequence>
<gene>
    <name evidence="2" type="ORF">EZM97_01510</name>
</gene>
<dbReference type="InterPro" id="IPR004360">
    <property type="entry name" value="Glyas_Fos-R_dOase_dom"/>
</dbReference>
<dbReference type="RefSeq" id="WP_131151151.1">
    <property type="nucleotide sequence ID" value="NZ_SJTG01000001.1"/>
</dbReference>
<evidence type="ECO:0000313" key="3">
    <source>
        <dbReference type="Proteomes" id="UP000291822"/>
    </source>
</evidence>
<accession>A0A4R0YXH6</accession>
<dbReference type="InterPro" id="IPR029068">
    <property type="entry name" value="Glyas_Bleomycin-R_OHBP_Dase"/>
</dbReference>
<evidence type="ECO:0000313" key="2">
    <source>
        <dbReference type="EMBL" id="TCI12069.1"/>
    </source>
</evidence>
<feature type="domain" description="VOC" evidence="1">
    <location>
        <begin position="2"/>
        <end position="118"/>
    </location>
</feature>
<organism evidence="2 3">
    <name type="scientific">Dyella soli</name>
    <dbReference type="NCBI Taxonomy" id="522319"/>
    <lineage>
        <taxon>Bacteria</taxon>
        <taxon>Pseudomonadati</taxon>
        <taxon>Pseudomonadota</taxon>
        <taxon>Gammaproteobacteria</taxon>
        <taxon>Lysobacterales</taxon>
        <taxon>Rhodanobacteraceae</taxon>
        <taxon>Dyella</taxon>
    </lineage>
</organism>
<dbReference type="Proteomes" id="UP000291822">
    <property type="component" value="Unassembled WGS sequence"/>
</dbReference>
<protein>
    <submittedName>
        <fullName evidence="2">VOC family protein</fullName>
    </submittedName>
</protein>
<dbReference type="Gene3D" id="3.10.180.10">
    <property type="entry name" value="2,3-Dihydroxybiphenyl 1,2-Dioxygenase, domain 1"/>
    <property type="match status" value="1"/>
</dbReference>
<comment type="caution">
    <text evidence="2">The sequence shown here is derived from an EMBL/GenBank/DDBJ whole genome shotgun (WGS) entry which is preliminary data.</text>
</comment>
<dbReference type="PROSITE" id="PS51819">
    <property type="entry name" value="VOC"/>
    <property type="match status" value="1"/>
</dbReference>
<dbReference type="InterPro" id="IPR037523">
    <property type="entry name" value="VOC_core"/>
</dbReference>
<evidence type="ECO:0000259" key="1">
    <source>
        <dbReference type="PROSITE" id="PS51819"/>
    </source>
</evidence>
<dbReference type="AlphaFoldDB" id="A0A4R0YXH6"/>